<dbReference type="Proteomes" id="UP001194468">
    <property type="component" value="Unassembled WGS sequence"/>
</dbReference>
<gene>
    <name evidence="1" type="ORF">L210DRAFT_954504</name>
</gene>
<accession>A0AAD4BE67</accession>
<reference evidence="1" key="1">
    <citation type="submission" date="2019-10" db="EMBL/GenBank/DDBJ databases">
        <authorList>
            <consortium name="DOE Joint Genome Institute"/>
            <person name="Kuo A."/>
            <person name="Miyauchi S."/>
            <person name="Kiss E."/>
            <person name="Drula E."/>
            <person name="Kohler A."/>
            <person name="Sanchez-Garcia M."/>
            <person name="Andreopoulos B."/>
            <person name="Barry K.W."/>
            <person name="Bonito G."/>
            <person name="Buee M."/>
            <person name="Carver A."/>
            <person name="Chen C."/>
            <person name="Cichocki N."/>
            <person name="Clum A."/>
            <person name="Culley D."/>
            <person name="Crous P.W."/>
            <person name="Fauchery L."/>
            <person name="Girlanda M."/>
            <person name="Hayes R."/>
            <person name="Keri Z."/>
            <person name="LaButti K."/>
            <person name="Lipzen A."/>
            <person name="Lombard V."/>
            <person name="Magnuson J."/>
            <person name="Maillard F."/>
            <person name="Morin E."/>
            <person name="Murat C."/>
            <person name="Nolan M."/>
            <person name="Ohm R."/>
            <person name="Pangilinan J."/>
            <person name="Pereira M."/>
            <person name="Perotto S."/>
            <person name="Peter M."/>
            <person name="Riley R."/>
            <person name="Sitrit Y."/>
            <person name="Stielow B."/>
            <person name="Szollosi G."/>
            <person name="Zifcakova L."/>
            <person name="Stursova M."/>
            <person name="Spatafora J.W."/>
            <person name="Tedersoo L."/>
            <person name="Vaario L.-M."/>
            <person name="Yamada A."/>
            <person name="Yan M."/>
            <person name="Wang P."/>
            <person name="Xu J."/>
            <person name="Bruns T."/>
            <person name="Baldrian P."/>
            <person name="Vilgalys R."/>
            <person name="Henrissat B."/>
            <person name="Grigoriev I.V."/>
            <person name="Hibbett D."/>
            <person name="Nagy L.G."/>
            <person name="Martin F.M."/>
        </authorList>
    </citation>
    <scope>NUCLEOTIDE SEQUENCE</scope>
    <source>
        <strain evidence="1">BED1</strain>
    </source>
</reference>
<evidence type="ECO:0000313" key="1">
    <source>
        <dbReference type="EMBL" id="KAF8421912.1"/>
    </source>
</evidence>
<dbReference type="EMBL" id="WHUW01000133">
    <property type="protein sequence ID" value="KAF8421912.1"/>
    <property type="molecule type" value="Genomic_DNA"/>
</dbReference>
<sequence length="79" mass="8662">MSTVGLLHPFANPRIPNKASSPANCTWITSRSSMNPLTTCASDARIYAFYSEDGWREGGYPGYSAAMQMMGRLPADTKR</sequence>
<evidence type="ECO:0000313" key="2">
    <source>
        <dbReference type="Proteomes" id="UP001194468"/>
    </source>
</evidence>
<comment type="caution">
    <text evidence="1">The sequence shown here is derived from an EMBL/GenBank/DDBJ whole genome shotgun (WGS) entry which is preliminary data.</text>
</comment>
<keyword evidence="2" id="KW-1185">Reference proteome</keyword>
<protein>
    <submittedName>
        <fullName evidence="1">Uncharacterized protein</fullName>
    </submittedName>
</protein>
<proteinExistence type="predicted"/>
<dbReference type="AlphaFoldDB" id="A0AAD4BE67"/>
<reference evidence="1" key="2">
    <citation type="journal article" date="2020" name="Nat. Commun.">
        <title>Large-scale genome sequencing of mycorrhizal fungi provides insights into the early evolution of symbiotic traits.</title>
        <authorList>
            <person name="Miyauchi S."/>
            <person name="Kiss E."/>
            <person name="Kuo A."/>
            <person name="Drula E."/>
            <person name="Kohler A."/>
            <person name="Sanchez-Garcia M."/>
            <person name="Morin E."/>
            <person name="Andreopoulos B."/>
            <person name="Barry K.W."/>
            <person name="Bonito G."/>
            <person name="Buee M."/>
            <person name="Carver A."/>
            <person name="Chen C."/>
            <person name="Cichocki N."/>
            <person name="Clum A."/>
            <person name="Culley D."/>
            <person name="Crous P.W."/>
            <person name="Fauchery L."/>
            <person name="Girlanda M."/>
            <person name="Hayes R.D."/>
            <person name="Keri Z."/>
            <person name="LaButti K."/>
            <person name="Lipzen A."/>
            <person name="Lombard V."/>
            <person name="Magnuson J."/>
            <person name="Maillard F."/>
            <person name="Murat C."/>
            <person name="Nolan M."/>
            <person name="Ohm R.A."/>
            <person name="Pangilinan J."/>
            <person name="Pereira M.F."/>
            <person name="Perotto S."/>
            <person name="Peter M."/>
            <person name="Pfister S."/>
            <person name="Riley R."/>
            <person name="Sitrit Y."/>
            <person name="Stielow J.B."/>
            <person name="Szollosi G."/>
            <person name="Zifcakova L."/>
            <person name="Stursova M."/>
            <person name="Spatafora J.W."/>
            <person name="Tedersoo L."/>
            <person name="Vaario L.M."/>
            <person name="Yamada A."/>
            <person name="Yan M."/>
            <person name="Wang P."/>
            <person name="Xu J."/>
            <person name="Bruns T."/>
            <person name="Baldrian P."/>
            <person name="Vilgalys R."/>
            <person name="Dunand C."/>
            <person name="Henrissat B."/>
            <person name="Grigoriev I.V."/>
            <person name="Hibbett D."/>
            <person name="Nagy L.G."/>
            <person name="Martin F.M."/>
        </authorList>
    </citation>
    <scope>NUCLEOTIDE SEQUENCE</scope>
    <source>
        <strain evidence="1">BED1</strain>
    </source>
</reference>
<organism evidence="1 2">
    <name type="scientific">Boletus edulis BED1</name>
    <dbReference type="NCBI Taxonomy" id="1328754"/>
    <lineage>
        <taxon>Eukaryota</taxon>
        <taxon>Fungi</taxon>
        <taxon>Dikarya</taxon>
        <taxon>Basidiomycota</taxon>
        <taxon>Agaricomycotina</taxon>
        <taxon>Agaricomycetes</taxon>
        <taxon>Agaricomycetidae</taxon>
        <taxon>Boletales</taxon>
        <taxon>Boletineae</taxon>
        <taxon>Boletaceae</taxon>
        <taxon>Boletoideae</taxon>
        <taxon>Boletus</taxon>
    </lineage>
</organism>
<name>A0AAD4BE67_BOLED</name>